<dbReference type="EMBL" id="CP032485">
    <property type="protein sequence ID" value="QDH24570.1"/>
    <property type="molecule type" value="Genomic_DNA"/>
</dbReference>
<keyword evidence="2" id="KW-1185">Reference proteome</keyword>
<evidence type="ECO:0000313" key="2">
    <source>
        <dbReference type="Proteomes" id="UP000317214"/>
    </source>
</evidence>
<dbReference type="OrthoDB" id="8447184at2"/>
<dbReference type="Proteomes" id="UP000317214">
    <property type="component" value="Chromosome"/>
</dbReference>
<sequence>MSSARSFESLSVSRHRKTARRALTPLELATISRIADTLIPASGTIPSGSSVANYEGLLSQALGITDKNFDSIMQTLELFAHVNEPDLWERLKAFSLKEPSKFYWLSTVIVSAYLYAPENKARIGYPTPHPNPAGMFEIADELDSGVLDAVMERGPIYVSAD</sequence>
<protein>
    <submittedName>
        <fullName evidence="1">Uncharacterized protein</fullName>
    </submittedName>
</protein>
<proteinExistence type="predicted"/>
<dbReference type="AlphaFoldDB" id="A0A4Y6V7B2"/>
<accession>A0A4Y6V7B2</accession>
<organism evidence="1 2">
    <name type="scientific">Neokomagataea tanensis</name>
    <dbReference type="NCBI Taxonomy" id="661191"/>
    <lineage>
        <taxon>Bacteria</taxon>
        <taxon>Pseudomonadati</taxon>
        <taxon>Pseudomonadota</taxon>
        <taxon>Alphaproteobacteria</taxon>
        <taxon>Acetobacterales</taxon>
        <taxon>Acetobacteraceae</taxon>
        <taxon>Neokomagataea</taxon>
    </lineage>
</organism>
<evidence type="ECO:0000313" key="1">
    <source>
        <dbReference type="EMBL" id="QDH24570.1"/>
    </source>
</evidence>
<reference evidence="1 2" key="1">
    <citation type="submission" date="2018-09" db="EMBL/GenBank/DDBJ databases">
        <title>The complete genome sequence of Neokomagataea tanensis NBRC 106556(T).</title>
        <authorList>
            <person name="Chua K.-O."/>
            <person name="See-Too W.-S."/>
            <person name="Hong K.-W."/>
            <person name="Yin W.-F."/>
            <person name="Chan K.-G."/>
        </authorList>
    </citation>
    <scope>NUCLEOTIDE SEQUENCE [LARGE SCALE GENOMIC DNA]</scope>
    <source>
        <strain evidence="2">AH13 \ NBRC 106556</strain>
    </source>
</reference>
<gene>
    <name evidence="1" type="ORF">D5366_04185</name>
</gene>
<dbReference type="RefSeq" id="WP_141492413.1">
    <property type="nucleotide sequence ID" value="NZ_CP032485.1"/>
</dbReference>
<name>A0A4Y6V7B2_9PROT</name>
<dbReference type="KEGG" id="ntn:D5366_04185"/>